<dbReference type="Proteomes" id="UP001419268">
    <property type="component" value="Unassembled WGS sequence"/>
</dbReference>
<protein>
    <submittedName>
        <fullName evidence="2">Uncharacterized protein</fullName>
    </submittedName>
</protein>
<dbReference type="AlphaFoldDB" id="A0AAP0P8E5"/>
<evidence type="ECO:0000313" key="2">
    <source>
        <dbReference type="EMBL" id="KAK9133854.1"/>
    </source>
</evidence>
<evidence type="ECO:0000256" key="1">
    <source>
        <dbReference type="SAM" id="MobiDB-lite"/>
    </source>
</evidence>
<evidence type="ECO:0000313" key="3">
    <source>
        <dbReference type="Proteomes" id="UP001419268"/>
    </source>
</evidence>
<comment type="caution">
    <text evidence="2">The sequence shown here is derived from an EMBL/GenBank/DDBJ whole genome shotgun (WGS) entry which is preliminary data.</text>
</comment>
<organism evidence="2 3">
    <name type="scientific">Stephania cephalantha</name>
    <dbReference type="NCBI Taxonomy" id="152367"/>
    <lineage>
        <taxon>Eukaryota</taxon>
        <taxon>Viridiplantae</taxon>
        <taxon>Streptophyta</taxon>
        <taxon>Embryophyta</taxon>
        <taxon>Tracheophyta</taxon>
        <taxon>Spermatophyta</taxon>
        <taxon>Magnoliopsida</taxon>
        <taxon>Ranunculales</taxon>
        <taxon>Menispermaceae</taxon>
        <taxon>Menispermoideae</taxon>
        <taxon>Cissampelideae</taxon>
        <taxon>Stephania</taxon>
    </lineage>
</organism>
<proteinExistence type="predicted"/>
<name>A0AAP0P8E5_9MAGN</name>
<gene>
    <name evidence="2" type="ORF">Scep_013382</name>
</gene>
<feature type="region of interest" description="Disordered" evidence="1">
    <location>
        <begin position="125"/>
        <end position="160"/>
    </location>
</feature>
<dbReference type="EMBL" id="JBBNAG010000005">
    <property type="protein sequence ID" value="KAK9133854.1"/>
    <property type="molecule type" value="Genomic_DNA"/>
</dbReference>
<feature type="compositionally biased region" description="Low complexity" evidence="1">
    <location>
        <begin position="144"/>
        <end position="160"/>
    </location>
</feature>
<accession>A0AAP0P8E5</accession>
<sequence length="160" mass="17865">MGAQIPRQAHCGDGGNFISTNGGRARAKLFYEQMPKGIDAEHCLCGLPMNKEWKTMTHCTRPIGHRSRRCFPSFIEECNIACSPVVHSRAKAPYTKCTFIISKKQKEERVGDQRLAIRVARNKFRKRAHNHANPNPDPKAESITPTMGTTTSTLGTTKRA</sequence>
<keyword evidence="3" id="KW-1185">Reference proteome</keyword>
<reference evidence="2 3" key="1">
    <citation type="submission" date="2024-01" db="EMBL/GenBank/DDBJ databases">
        <title>Genome assemblies of Stephania.</title>
        <authorList>
            <person name="Yang L."/>
        </authorList>
    </citation>
    <scope>NUCLEOTIDE SEQUENCE [LARGE SCALE GENOMIC DNA]</scope>
    <source>
        <strain evidence="2">JXDWG</strain>
        <tissue evidence="2">Leaf</tissue>
    </source>
</reference>